<dbReference type="RefSeq" id="WP_207841007.1">
    <property type="nucleotide sequence ID" value="NZ_CP088282.1"/>
</dbReference>
<evidence type="ECO:0000256" key="1">
    <source>
        <dbReference type="SAM" id="SignalP"/>
    </source>
</evidence>
<proteinExistence type="predicted"/>
<feature type="chain" id="PRO_5046346357" evidence="1">
    <location>
        <begin position="34"/>
        <end position="100"/>
    </location>
</feature>
<evidence type="ECO:0000313" key="2">
    <source>
        <dbReference type="EMBL" id="MBO1429519.1"/>
    </source>
</evidence>
<name>A0ABS3MDH0_9BRAD</name>
<dbReference type="EMBL" id="JAGEPA010000001">
    <property type="protein sequence ID" value="MBO1429519.1"/>
    <property type="molecule type" value="Genomic_DNA"/>
</dbReference>
<keyword evidence="1" id="KW-0732">Signal</keyword>
<keyword evidence="3" id="KW-1185">Reference proteome</keyword>
<protein>
    <submittedName>
        <fullName evidence="2">Uncharacterized protein</fullName>
    </submittedName>
</protein>
<reference evidence="2" key="1">
    <citation type="journal article" date="2021" name="Int. J. Syst. Evol. Microbiol.">
        <title>Bradyrhizobium septentrionale sp. nov. (sv. septentrionale) and Bradyrhizobium quebecense sp. nov. (sv. septentrionale) associated with legumes native to Canada possess rearranged symbiosis genes and numerous insertion sequences.</title>
        <authorList>
            <person name="Bromfield E.S.P."/>
            <person name="Cloutier S."/>
        </authorList>
    </citation>
    <scope>NUCLEOTIDE SEQUENCE</scope>
    <source>
        <strain evidence="2">12S5</strain>
    </source>
</reference>
<feature type="signal peptide" evidence="1">
    <location>
        <begin position="1"/>
        <end position="33"/>
    </location>
</feature>
<dbReference type="Proteomes" id="UP000692816">
    <property type="component" value="Unassembled WGS sequence"/>
</dbReference>
<sequence length="100" mass="10561">MTTRISHVARTFRTTTFRTVALAVALSAITATAASAQAAISEPAAYQALYPYRDVLNNGAPTPAARLVLLPPAVLQALQARESGIGVVHVPRRSSHRAGR</sequence>
<evidence type="ECO:0000313" key="3">
    <source>
        <dbReference type="Proteomes" id="UP000692816"/>
    </source>
</evidence>
<comment type="caution">
    <text evidence="2">The sequence shown here is derived from an EMBL/GenBank/DDBJ whole genome shotgun (WGS) entry which is preliminary data.</text>
</comment>
<accession>A0ABS3MDH0</accession>
<gene>
    <name evidence="2" type="ORF">J4P68_08745</name>
</gene>
<organism evidence="2 3">
    <name type="scientific">Bradyrhizobium quebecense</name>
    <dbReference type="NCBI Taxonomy" id="2748629"/>
    <lineage>
        <taxon>Bacteria</taxon>
        <taxon>Pseudomonadati</taxon>
        <taxon>Pseudomonadota</taxon>
        <taxon>Alphaproteobacteria</taxon>
        <taxon>Hyphomicrobiales</taxon>
        <taxon>Nitrobacteraceae</taxon>
        <taxon>Bradyrhizobium</taxon>
    </lineage>
</organism>